<feature type="coiled-coil region" evidence="1">
    <location>
        <begin position="248"/>
        <end position="312"/>
    </location>
</feature>
<proteinExistence type="predicted"/>
<accession>A0AAW1DRC8</accession>
<dbReference type="AlphaFoldDB" id="A0AAW1DRC8"/>
<evidence type="ECO:0000259" key="3">
    <source>
        <dbReference type="PROSITE" id="PS00028"/>
    </source>
</evidence>
<dbReference type="EMBL" id="JAPXFL010000001">
    <property type="protein sequence ID" value="KAK9513089.1"/>
    <property type="molecule type" value="Genomic_DNA"/>
</dbReference>
<dbReference type="InterPro" id="IPR013087">
    <property type="entry name" value="Znf_C2H2_type"/>
</dbReference>
<reference evidence="4 5" key="1">
    <citation type="submission" date="2022-12" db="EMBL/GenBank/DDBJ databases">
        <title>Chromosome-level genome assembly of true bugs.</title>
        <authorList>
            <person name="Ma L."/>
            <person name="Li H."/>
        </authorList>
    </citation>
    <scope>NUCLEOTIDE SEQUENCE [LARGE SCALE GENOMIC DNA]</scope>
    <source>
        <strain evidence="4">Lab_2022b</strain>
    </source>
</reference>
<evidence type="ECO:0000256" key="1">
    <source>
        <dbReference type="SAM" id="Coils"/>
    </source>
</evidence>
<comment type="caution">
    <text evidence="4">The sequence shown here is derived from an EMBL/GenBank/DDBJ whole genome shotgun (WGS) entry which is preliminary data.</text>
</comment>
<protein>
    <recommendedName>
        <fullName evidence="3">C2H2-type domain-containing protein</fullName>
    </recommendedName>
</protein>
<organism evidence="4 5">
    <name type="scientific">Rhynocoris fuscipes</name>
    <dbReference type="NCBI Taxonomy" id="488301"/>
    <lineage>
        <taxon>Eukaryota</taxon>
        <taxon>Metazoa</taxon>
        <taxon>Ecdysozoa</taxon>
        <taxon>Arthropoda</taxon>
        <taxon>Hexapoda</taxon>
        <taxon>Insecta</taxon>
        <taxon>Pterygota</taxon>
        <taxon>Neoptera</taxon>
        <taxon>Paraneoptera</taxon>
        <taxon>Hemiptera</taxon>
        <taxon>Heteroptera</taxon>
        <taxon>Panheteroptera</taxon>
        <taxon>Cimicomorpha</taxon>
        <taxon>Reduviidae</taxon>
        <taxon>Harpactorinae</taxon>
        <taxon>Harpactorini</taxon>
        <taxon>Rhynocoris</taxon>
    </lineage>
</organism>
<evidence type="ECO:0000313" key="4">
    <source>
        <dbReference type="EMBL" id="KAK9513089.1"/>
    </source>
</evidence>
<feature type="compositionally biased region" description="Basic and acidic residues" evidence="2">
    <location>
        <begin position="488"/>
        <end position="505"/>
    </location>
</feature>
<feature type="region of interest" description="Disordered" evidence="2">
    <location>
        <begin position="484"/>
        <end position="506"/>
    </location>
</feature>
<evidence type="ECO:0000256" key="2">
    <source>
        <dbReference type="SAM" id="MobiDB-lite"/>
    </source>
</evidence>
<feature type="domain" description="C2H2-type" evidence="3">
    <location>
        <begin position="73"/>
        <end position="94"/>
    </location>
</feature>
<name>A0AAW1DRC8_9HEMI</name>
<sequence>MSVSTTGDSEQRFKVSVEWEDESGEVKGKTVPIEDIFRRNPTTATISSELDHVPNSVTQPEENGNVFRGTTPCHICGLSFKNERGLRVHVGKKHPTEANNIKLATITGINPSPAPSRNDDPSIKDEIQRYTEYFRSLTVAQSEFNVDDFDTNITEFLAFVRAANQTLPGPKHPAARHFQQRRKDKFKMPSKEDYYSPVSSSKRNRSKSSPELNLDSPRKKVFVSNMGDDNTDVQISSMTRSEFELFFATILERKLENINNKIEHVACKEDLVEIHKSQNELKEENQLLKQEIKILKETNQQINYQLEGLIQEKKRNNLIFHGLKYAPGEDYVNLIKTFCINTLGLRENCIITKAYPLGQRSKPNLPIVATFLMEMDVNFIVKNAKQLKGTQFIISQDLTEIERWKKSKLLAVRKQLKNIDKNMAVNVTRQFIFIQGFKFAWKEDGLFFKKDEDAIGKLNQLVNYDMSEFIKELMLESFTDWKRKRGRSREENQRAAEDEKSEEVKNVAGPSKTITTVYNKTK</sequence>
<keyword evidence="5" id="KW-1185">Reference proteome</keyword>
<gene>
    <name evidence="4" type="ORF">O3M35_001359</name>
</gene>
<dbReference type="Proteomes" id="UP001461498">
    <property type="component" value="Unassembled WGS sequence"/>
</dbReference>
<dbReference type="PROSITE" id="PS00028">
    <property type="entry name" value="ZINC_FINGER_C2H2_1"/>
    <property type="match status" value="1"/>
</dbReference>
<keyword evidence="1" id="KW-0175">Coiled coil</keyword>
<feature type="compositionally biased region" description="Basic residues" evidence="2">
    <location>
        <begin position="173"/>
        <end position="185"/>
    </location>
</feature>
<feature type="region of interest" description="Disordered" evidence="2">
    <location>
        <begin position="168"/>
        <end position="225"/>
    </location>
</feature>
<evidence type="ECO:0000313" key="5">
    <source>
        <dbReference type="Proteomes" id="UP001461498"/>
    </source>
</evidence>